<accession>A0A0H0XNW7</accession>
<feature type="transmembrane region" description="Helical" evidence="3">
    <location>
        <begin position="12"/>
        <end position="30"/>
    </location>
</feature>
<evidence type="ECO:0000256" key="2">
    <source>
        <dbReference type="SAM" id="MobiDB-lite"/>
    </source>
</evidence>
<proteinExistence type="predicted"/>
<feature type="transmembrane region" description="Helical" evidence="3">
    <location>
        <begin position="42"/>
        <end position="61"/>
    </location>
</feature>
<keyword evidence="6" id="KW-1185">Reference proteome</keyword>
<keyword evidence="3" id="KW-0472">Membrane</keyword>
<evidence type="ECO:0000256" key="3">
    <source>
        <dbReference type="SAM" id="Phobius"/>
    </source>
</evidence>
<feature type="domain" description="Peptidase M56" evidence="4">
    <location>
        <begin position="16"/>
        <end position="278"/>
    </location>
</feature>
<sequence>MIDLHSIALSEWMVDTFIYTGLLIALVMLVRRPVARYFGPKIAYALWVLPLLRLVMPPIVLPTWMAPSEQATSLAGLQAQSQAHSHASSQAMTSGAEQMIVIISDAPSAFGDTSAGSAVPELGITATELLIPLWLAGAVVFLGWRIRQYWQMRRDLLADARPMGEAGKVRLVETSAVSAPVAFGVRDKVVALPVNFMALLDVRARDMAIAHELEHHRGHDLLANIAAQPLLALHWFNPLAWWGWRAMRRDQEAACDARVVAGRAQSERVAYAEVIAGFAAGEHLALAAPTINGMAGGMATAMACPVLGEKSIIHRLRSLTLTDISTRRRRIGIAAITTTALALPLTASISYAQPPAENAALDQSGTQSGPQSGPQSGDSDDQDGTTIDPNTTIRVVRIERQAEGDAERDVEGDSELGPEPDGDFDVDIEDTEDGQRITIRTTHSSDGERRTVRRVIRRGDGDQSTVRRAEEIRAAMAEVERELEGLDDEIESHVERAIVLRSRAGDSGTNLFVIDEDQQGNNAIRARCEDGQDVSEVEMADGRRAMVICHTAIRAHATDGLRSVIASIAANRQISAERREEITRQLEEAISEVERLRSELEHVSSRLTFPIPSRPQKLPEVLTRTDGMTFGYANGGAGSQAVRLLPMVHPLTGMPAALPGTREECEHTSPGTRA</sequence>
<dbReference type="RefSeq" id="WP_047310208.1">
    <property type="nucleotide sequence ID" value="NZ_LBHU01000002.1"/>
</dbReference>
<dbReference type="PATRIC" id="fig|874156.12.peg.1710"/>
<feature type="compositionally biased region" description="Basic and acidic residues" evidence="2">
    <location>
        <begin position="396"/>
        <end position="411"/>
    </location>
</feature>
<feature type="region of interest" description="Disordered" evidence="2">
    <location>
        <begin position="358"/>
        <end position="449"/>
    </location>
</feature>
<keyword evidence="3" id="KW-0812">Transmembrane</keyword>
<feature type="region of interest" description="Disordered" evidence="2">
    <location>
        <begin position="655"/>
        <end position="674"/>
    </location>
</feature>
<dbReference type="PANTHER" id="PTHR34978:SF3">
    <property type="entry name" value="SLR0241 PROTEIN"/>
    <property type="match status" value="1"/>
</dbReference>
<dbReference type="CDD" id="cd07341">
    <property type="entry name" value="M56_BlaR1_MecR1_like"/>
    <property type="match status" value="1"/>
</dbReference>
<keyword evidence="1" id="KW-0175">Coiled coil</keyword>
<dbReference type="Proteomes" id="UP000053455">
    <property type="component" value="Unassembled WGS sequence"/>
</dbReference>
<feature type="compositionally biased region" description="Acidic residues" evidence="2">
    <location>
        <begin position="412"/>
        <end position="432"/>
    </location>
</feature>
<dbReference type="InterPro" id="IPR008756">
    <property type="entry name" value="Peptidase_M56"/>
</dbReference>
<feature type="compositionally biased region" description="Low complexity" evidence="2">
    <location>
        <begin position="362"/>
        <end position="377"/>
    </location>
</feature>
<evidence type="ECO:0000259" key="4">
    <source>
        <dbReference type="Pfam" id="PF05569"/>
    </source>
</evidence>
<dbReference type="STRING" id="874156.GCA_001021555_01657"/>
<feature type="transmembrane region" description="Helical" evidence="3">
    <location>
        <begin position="122"/>
        <end position="144"/>
    </location>
</feature>
<feature type="transmembrane region" description="Helical" evidence="3">
    <location>
        <begin position="331"/>
        <end position="352"/>
    </location>
</feature>
<dbReference type="OrthoDB" id="1628901at2"/>
<comment type="caution">
    <text evidence="5">The sequence shown here is derived from an EMBL/GenBank/DDBJ whole genome shotgun (WGS) entry which is preliminary data.</text>
</comment>
<evidence type="ECO:0000313" key="6">
    <source>
        <dbReference type="Proteomes" id="UP000053455"/>
    </source>
</evidence>
<dbReference type="AlphaFoldDB" id="A0A0H0XNW7"/>
<dbReference type="Pfam" id="PF05569">
    <property type="entry name" value="Peptidase_M56"/>
    <property type="match status" value="1"/>
</dbReference>
<dbReference type="EMBL" id="LBHU01000002">
    <property type="protein sequence ID" value="KLI63721.1"/>
    <property type="molecule type" value="Genomic_DNA"/>
</dbReference>
<reference evidence="5 6" key="1">
    <citation type="submission" date="2015-04" db="EMBL/GenBank/DDBJ databases">
        <title>The draft genome sequence of Erythrobacter marinus HWDM-33.</title>
        <authorList>
            <person name="Zhuang L."/>
            <person name="Liu Y."/>
            <person name="Shao Z."/>
        </authorList>
    </citation>
    <scope>NUCLEOTIDE SEQUENCE [LARGE SCALE GENOMIC DNA]</scope>
    <source>
        <strain evidence="5 6">HWDM-33</strain>
    </source>
</reference>
<dbReference type="PANTHER" id="PTHR34978">
    <property type="entry name" value="POSSIBLE SENSOR-TRANSDUCER PROTEIN BLAR"/>
    <property type="match status" value="1"/>
</dbReference>
<dbReference type="InterPro" id="IPR052173">
    <property type="entry name" value="Beta-lactam_resp_regulator"/>
</dbReference>
<feature type="coiled-coil region" evidence="1">
    <location>
        <begin position="572"/>
        <end position="606"/>
    </location>
</feature>
<gene>
    <name evidence="5" type="ORF">AAV99_08310</name>
</gene>
<feature type="coiled-coil region" evidence="1">
    <location>
        <begin position="469"/>
        <end position="496"/>
    </location>
</feature>
<name>A0A0H0XNW7_9SPHN</name>
<evidence type="ECO:0000313" key="5">
    <source>
        <dbReference type="EMBL" id="KLI63721.1"/>
    </source>
</evidence>
<organism evidence="5 6">
    <name type="scientific">Aurantiacibacter marinus</name>
    <dbReference type="NCBI Taxonomy" id="874156"/>
    <lineage>
        <taxon>Bacteria</taxon>
        <taxon>Pseudomonadati</taxon>
        <taxon>Pseudomonadota</taxon>
        <taxon>Alphaproteobacteria</taxon>
        <taxon>Sphingomonadales</taxon>
        <taxon>Erythrobacteraceae</taxon>
        <taxon>Aurantiacibacter</taxon>
    </lineage>
</organism>
<protein>
    <recommendedName>
        <fullName evidence="4">Peptidase M56 domain-containing protein</fullName>
    </recommendedName>
</protein>
<evidence type="ECO:0000256" key="1">
    <source>
        <dbReference type="SAM" id="Coils"/>
    </source>
</evidence>
<keyword evidence="3" id="KW-1133">Transmembrane helix</keyword>